<dbReference type="PANTHER" id="PTHR11937">
    <property type="entry name" value="ACTIN"/>
    <property type="match status" value="1"/>
</dbReference>
<feature type="compositionally biased region" description="Polar residues" evidence="2">
    <location>
        <begin position="564"/>
        <end position="574"/>
    </location>
</feature>
<feature type="region of interest" description="Disordered" evidence="2">
    <location>
        <begin position="555"/>
        <end position="574"/>
    </location>
</feature>
<keyword evidence="4" id="KW-1185">Reference proteome</keyword>
<dbReference type="GeneID" id="8438836"/>
<gene>
    <name evidence="3" type="ORF">UREG_07291</name>
</gene>
<accession>C4JYP0</accession>
<feature type="region of interest" description="Disordered" evidence="2">
    <location>
        <begin position="1"/>
        <end position="59"/>
    </location>
</feature>
<evidence type="ECO:0008006" key="5">
    <source>
        <dbReference type="Google" id="ProtNLM"/>
    </source>
</evidence>
<dbReference type="Gene3D" id="3.90.640.10">
    <property type="entry name" value="Actin, Chain A, domain 4"/>
    <property type="match status" value="1"/>
</dbReference>
<dbReference type="STRING" id="336963.C4JYP0"/>
<feature type="compositionally biased region" description="Polar residues" evidence="2">
    <location>
        <begin position="23"/>
        <end position="43"/>
    </location>
</feature>
<name>C4JYP0_UNCRE</name>
<dbReference type="Pfam" id="PF00022">
    <property type="entry name" value="Actin"/>
    <property type="match status" value="1"/>
</dbReference>
<reference evidence="4" key="1">
    <citation type="journal article" date="2009" name="Genome Res.">
        <title>Comparative genomic analyses of the human fungal pathogens Coccidioides and their relatives.</title>
        <authorList>
            <person name="Sharpton T.J."/>
            <person name="Stajich J.E."/>
            <person name="Rounsley S.D."/>
            <person name="Gardner M.J."/>
            <person name="Wortman J.R."/>
            <person name="Jordar V.S."/>
            <person name="Maiti R."/>
            <person name="Kodira C.D."/>
            <person name="Neafsey D.E."/>
            <person name="Zeng Q."/>
            <person name="Hung C.-Y."/>
            <person name="McMahan C."/>
            <person name="Muszewska A."/>
            <person name="Grynberg M."/>
            <person name="Mandel M.A."/>
            <person name="Kellner E.M."/>
            <person name="Barker B.M."/>
            <person name="Galgiani J.N."/>
            <person name="Orbach M.J."/>
            <person name="Kirkland T.N."/>
            <person name="Cole G.T."/>
            <person name="Henn M.R."/>
            <person name="Birren B.W."/>
            <person name="Taylor J.W."/>
        </authorList>
    </citation>
    <scope>NUCLEOTIDE SEQUENCE [LARGE SCALE GENOMIC DNA]</scope>
    <source>
        <strain evidence="4">UAMH 1704</strain>
    </source>
</reference>
<dbReference type="Gene3D" id="3.30.420.40">
    <property type="match status" value="2"/>
</dbReference>
<proteinExistence type="inferred from homology"/>
<dbReference type="KEGG" id="ure:UREG_07291"/>
<comment type="similarity">
    <text evidence="1">Belongs to the actin family.</text>
</comment>
<sequence length="574" mass="63594">MTTISSPSSGLDKRPAAADIRTNLRSSRSQAPASPHTPQQSRQTYSLYTGSSSPGSSFRHEEDAVILEIGSRWLRGGFEGSSTPTCVVGFGPEEARRVGDYRGWMRNPNQAVQKGKITPVNAENWLEKYELWRKDIRGLDIGLFEDRLERAVRELYNKYLLTDAGSSRLVLVLPSIVPHALLSSLLSTIFHRWKYPSITLLPSPAMAAVGAGVRSALVIDIGWEETTVTALYEYREIQSKRSTRAMKLLMQRFGKFLTQIVRHEEHSTTDNDDTITVSVDLCEDILARFAWCRTGTESQRQSESQVTEASDRASLLDDDDNGVSRVESGQPSLVSLPLPVGDEMSSIDVSFLKLSEPVEQALFAGPADQRDWDDDDTPLDILVYNTLLALSPDVRGTCMSRITFTGGGSNIPGIRRRIIEDVDSLVKTRQWRPARGKVLDKGLKNNKPNMDEQHLKTVAGESTADIPLRISDKIPDSSFIDERFQQTGKDSEAHIQGVSRQVDSLGSWAGASLVTSLKIKGLVEVDREKFLQHGLSGASREYNMNTVMDRRSAYGPGMARSGGDRSSWTLGEWA</sequence>
<dbReference type="AlphaFoldDB" id="C4JYP0"/>
<evidence type="ECO:0000256" key="1">
    <source>
        <dbReference type="RuleBase" id="RU000487"/>
    </source>
</evidence>
<dbReference type="InterPro" id="IPR043129">
    <property type="entry name" value="ATPase_NBD"/>
</dbReference>
<dbReference type="HOGENOM" id="CLU_023246_0_0_1"/>
<dbReference type="OMA" id="GDYRGWI"/>
<dbReference type="InParanoid" id="C4JYP0"/>
<protein>
    <recommendedName>
        <fullName evidence="5">Actin-related protein RO7</fullName>
    </recommendedName>
</protein>
<evidence type="ECO:0000313" key="4">
    <source>
        <dbReference type="Proteomes" id="UP000002058"/>
    </source>
</evidence>
<dbReference type="VEuPathDB" id="FungiDB:UREG_07291"/>
<dbReference type="SMART" id="SM00268">
    <property type="entry name" value="ACTIN"/>
    <property type="match status" value="1"/>
</dbReference>
<organism evidence="3 4">
    <name type="scientific">Uncinocarpus reesii (strain UAMH 1704)</name>
    <dbReference type="NCBI Taxonomy" id="336963"/>
    <lineage>
        <taxon>Eukaryota</taxon>
        <taxon>Fungi</taxon>
        <taxon>Dikarya</taxon>
        <taxon>Ascomycota</taxon>
        <taxon>Pezizomycotina</taxon>
        <taxon>Eurotiomycetes</taxon>
        <taxon>Eurotiomycetidae</taxon>
        <taxon>Onygenales</taxon>
        <taxon>Onygenaceae</taxon>
        <taxon>Uncinocarpus</taxon>
    </lineage>
</organism>
<dbReference type="eggNOG" id="KOG0676">
    <property type="taxonomic scope" value="Eukaryota"/>
</dbReference>
<evidence type="ECO:0000256" key="2">
    <source>
        <dbReference type="SAM" id="MobiDB-lite"/>
    </source>
</evidence>
<feature type="region of interest" description="Disordered" evidence="2">
    <location>
        <begin position="300"/>
        <end position="330"/>
    </location>
</feature>
<dbReference type="RefSeq" id="XP_002582518.1">
    <property type="nucleotide sequence ID" value="XM_002582472.1"/>
</dbReference>
<dbReference type="InterPro" id="IPR004000">
    <property type="entry name" value="Actin"/>
</dbReference>
<dbReference type="OrthoDB" id="337660at2759"/>
<dbReference type="EMBL" id="CH476619">
    <property type="protein sequence ID" value="EEP82426.1"/>
    <property type="molecule type" value="Genomic_DNA"/>
</dbReference>
<dbReference type="SUPFAM" id="SSF53067">
    <property type="entry name" value="Actin-like ATPase domain"/>
    <property type="match status" value="2"/>
</dbReference>
<feature type="compositionally biased region" description="Low complexity" evidence="2">
    <location>
        <begin position="44"/>
        <end position="57"/>
    </location>
</feature>
<dbReference type="Proteomes" id="UP000002058">
    <property type="component" value="Unassembled WGS sequence"/>
</dbReference>
<evidence type="ECO:0000313" key="3">
    <source>
        <dbReference type="EMBL" id="EEP82426.1"/>
    </source>
</evidence>